<organism evidence="3 4">
    <name type="scientific">Streptomyces phyllanthi</name>
    <dbReference type="NCBI Taxonomy" id="1803180"/>
    <lineage>
        <taxon>Bacteria</taxon>
        <taxon>Bacillati</taxon>
        <taxon>Actinomycetota</taxon>
        <taxon>Actinomycetes</taxon>
        <taxon>Kitasatosporales</taxon>
        <taxon>Streptomycetaceae</taxon>
        <taxon>Streptomyces</taxon>
    </lineage>
</organism>
<keyword evidence="1" id="KW-0732">Signal</keyword>
<dbReference type="AlphaFoldDB" id="A0A5N8WCD3"/>
<keyword evidence="4" id="KW-1185">Reference proteome</keyword>
<feature type="domain" description="DUF4397" evidence="2">
    <location>
        <begin position="39"/>
        <end position="155"/>
    </location>
</feature>
<evidence type="ECO:0000313" key="4">
    <source>
        <dbReference type="Proteomes" id="UP000326979"/>
    </source>
</evidence>
<feature type="chain" id="PRO_5024885592" evidence="1">
    <location>
        <begin position="31"/>
        <end position="231"/>
    </location>
</feature>
<evidence type="ECO:0000259" key="2">
    <source>
        <dbReference type="Pfam" id="PF14344"/>
    </source>
</evidence>
<sequence length="231" mass="23395">MSARLTRAALALGAAGLLGLTVLPATSAGAAQNAAQENATVTVFHGIPGTTVDVYANGKRLLSGFTPGSLSSPLSLPADSYDIEVFKAGASPSGTPVVERTVEVTEGANASVTANLNVNGRPALNTFVNDTSRVPDGQSRLVVRHVADAPAVDVRAGGTPVFKNVQNPEQEQTEVDAGSVNADVVLTGTTTVVIGPATLNLESGATTVVYAWGSADAENLALKVQQLSSTS</sequence>
<proteinExistence type="predicted"/>
<protein>
    <submittedName>
        <fullName evidence="3">DUF4397 domain-containing protein</fullName>
    </submittedName>
</protein>
<reference evidence="3 4" key="1">
    <citation type="submission" date="2019-07" db="EMBL/GenBank/DDBJ databases">
        <title>New species of Amycolatopsis and Streptomyces.</title>
        <authorList>
            <person name="Duangmal K."/>
            <person name="Teo W.F.A."/>
            <person name="Lipun K."/>
        </authorList>
    </citation>
    <scope>NUCLEOTIDE SEQUENCE [LARGE SCALE GENOMIC DNA]</scope>
    <source>
        <strain evidence="3 4">TISTR 2346</strain>
    </source>
</reference>
<dbReference type="Proteomes" id="UP000326979">
    <property type="component" value="Unassembled WGS sequence"/>
</dbReference>
<evidence type="ECO:0000256" key="1">
    <source>
        <dbReference type="SAM" id="SignalP"/>
    </source>
</evidence>
<evidence type="ECO:0000313" key="3">
    <source>
        <dbReference type="EMBL" id="MPY44969.1"/>
    </source>
</evidence>
<gene>
    <name evidence="3" type="ORF">FNH04_35225</name>
</gene>
<accession>A0A5N8WCD3</accession>
<feature type="signal peptide" evidence="1">
    <location>
        <begin position="1"/>
        <end position="30"/>
    </location>
</feature>
<comment type="caution">
    <text evidence="3">The sequence shown here is derived from an EMBL/GenBank/DDBJ whole genome shotgun (WGS) entry which is preliminary data.</text>
</comment>
<dbReference type="EMBL" id="VJZE01000385">
    <property type="protein sequence ID" value="MPY44969.1"/>
    <property type="molecule type" value="Genomic_DNA"/>
</dbReference>
<name>A0A5N8WCD3_9ACTN</name>
<dbReference type="OrthoDB" id="5800709at2"/>
<dbReference type="Pfam" id="PF14344">
    <property type="entry name" value="DUF4397"/>
    <property type="match status" value="1"/>
</dbReference>
<dbReference type="RefSeq" id="WP_152789914.1">
    <property type="nucleotide sequence ID" value="NZ_BAABEQ010000113.1"/>
</dbReference>
<dbReference type="InterPro" id="IPR025510">
    <property type="entry name" value="DUF4397"/>
</dbReference>